<protein>
    <submittedName>
        <fullName evidence="1">Uncharacterized protein</fullName>
    </submittedName>
</protein>
<evidence type="ECO:0000313" key="2">
    <source>
        <dbReference type="Proteomes" id="UP000272490"/>
    </source>
</evidence>
<evidence type="ECO:0000313" key="1">
    <source>
        <dbReference type="EMBL" id="RRJ27255.1"/>
    </source>
</evidence>
<comment type="caution">
    <text evidence="1">The sequence shown here is derived from an EMBL/GenBank/DDBJ whole genome shotgun (WGS) entry which is preliminary data.</text>
</comment>
<sequence length="80" mass="8952">MDKFIKYAKEQFGYDISLIEADTPDTFESLFGASFITQEGNVAVSYDEKLIYKNESGIVANMNTVYTDESYVQSDISLAA</sequence>
<proteinExistence type="predicted"/>
<dbReference type="EMBL" id="RRCO01000001">
    <property type="protein sequence ID" value="RRJ27255.1"/>
    <property type="molecule type" value="Genomic_DNA"/>
</dbReference>
<dbReference type="Proteomes" id="UP000272490">
    <property type="component" value="Unassembled WGS sequence"/>
</dbReference>
<organism evidence="1 2">
    <name type="scientific">Lachnoanaerobaculum gingivalis</name>
    <dbReference type="NCBI Taxonomy" id="2490855"/>
    <lineage>
        <taxon>Bacteria</taxon>
        <taxon>Bacillati</taxon>
        <taxon>Bacillota</taxon>
        <taxon>Clostridia</taxon>
        <taxon>Lachnospirales</taxon>
        <taxon>Lachnospiraceae</taxon>
        <taxon>Lachnoanaerobaculum</taxon>
    </lineage>
</organism>
<name>A0A3P3R1H1_9FIRM</name>
<reference evidence="1 2" key="1">
    <citation type="submission" date="2018-11" db="EMBL/GenBank/DDBJ databases">
        <title>Genome sequencing of Lachnoanaerobaculum sp. KCOM 2030 (= ChDC B114).</title>
        <authorList>
            <person name="Kook J.-K."/>
            <person name="Park S.-N."/>
            <person name="Lim Y.K."/>
        </authorList>
    </citation>
    <scope>NUCLEOTIDE SEQUENCE [LARGE SCALE GENOMIC DNA]</scope>
    <source>
        <strain evidence="1 2">KCOM 2030</strain>
    </source>
</reference>
<dbReference type="AlphaFoldDB" id="A0A3P3R1H1"/>
<keyword evidence="2" id="KW-1185">Reference proteome</keyword>
<gene>
    <name evidence="1" type="ORF">EHV10_03615</name>
</gene>
<accession>A0A3P3R1H1</accession>
<dbReference type="OrthoDB" id="9894240at2"/>